<evidence type="ECO:0000256" key="2">
    <source>
        <dbReference type="ARBA" id="ARBA00022676"/>
    </source>
</evidence>
<dbReference type="PANTHER" id="PTHR43685:SF5">
    <property type="entry name" value="GLYCOSYLTRANSFERASE EPSE-RELATED"/>
    <property type="match status" value="1"/>
</dbReference>
<keyword evidence="3 5" id="KW-0808">Transferase</keyword>
<evidence type="ECO:0000313" key="5">
    <source>
        <dbReference type="EMBL" id="CDG38966.1"/>
    </source>
</evidence>
<comment type="caution">
    <text evidence="5">The sequence shown here is derived from an EMBL/GenBank/DDBJ whole genome shotgun (WGS) entry which is preliminary data.</text>
</comment>
<dbReference type="eggNOG" id="COG1216">
    <property type="taxonomic scope" value="Bacteria"/>
</dbReference>
<dbReference type="SUPFAM" id="SSF53448">
    <property type="entry name" value="Nucleotide-diphospho-sugar transferases"/>
    <property type="match status" value="1"/>
</dbReference>
<protein>
    <submittedName>
        <fullName evidence="5">Glycosyl transferase, family 2</fullName>
    </submittedName>
</protein>
<feature type="domain" description="Glycosyltransferase 2-like" evidence="4">
    <location>
        <begin position="102"/>
        <end position="266"/>
    </location>
</feature>
<evidence type="ECO:0000313" key="6">
    <source>
        <dbReference type="Proteomes" id="UP000027583"/>
    </source>
</evidence>
<gene>
    <name evidence="5" type="ORF">ASAP_0921</name>
</gene>
<evidence type="ECO:0000259" key="4">
    <source>
        <dbReference type="Pfam" id="PF00535"/>
    </source>
</evidence>
<accession>A0A060QI97</accession>
<evidence type="ECO:0000256" key="3">
    <source>
        <dbReference type="ARBA" id="ARBA00022679"/>
    </source>
</evidence>
<dbReference type="InterPro" id="IPR001173">
    <property type="entry name" value="Glyco_trans_2-like"/>
</dbReference>
<keyword evidence="2" id="KW-0328">Glycosyltransferase</keyword>
<dbReference type="Gene3D" id="3.90.550.10">
    <property type="entry name" value="Spore Coat Polysaccharide Biosynthesis Protein SpsA, Chain A"/>
    <property type="match status" value="1"/>
</dbReference>
<sequence>MKRLQQFLLVPTKSEAEVLLKQRRSADLGRSFSVPVLISPDGPEKSEERISRALWKNGQIALEYPADMAAPVQRSSAGLRYPSTHKRPCPDVLNATLPTVAVITRTMDRSLFLRRALLSVSSQSFRDYVHVVVCDGGDAELIKKTIVEANIDHSKIIFVESPINIGMEAASNLAISKSTSEFIVIHDDDDSWHPDFLKKTIDYLRSAEGRKYGGVVTQALHVSESVHPDGIQTHSTKLYRDDFFAPNLEEIRRCNTFAPISFVFRRTCYDEVGGYNEKYPVLGDWDFNINFLYKYDIGYIRETLSNYHHRDVREQNVFGNSIISGRDKHIEYNPILLNDLARKHRVP</sequence>
<dbReference type="GO" id="GO:0016757">
    <property type="term" value="F:glycosyltransferase activity"/>
    <property type="evidence" value="ECO:0007669"/>
    <property type="project" value="UniProtKB-KW"/>
</dbReference>
<dbReference type="EMBL" id="CBLX010000007">
    <property type="protein sequence ID" value="CDG38966.1"/>
    <property type="molecule type" value="Genomic_DNA"/>
</dbReference>
<name>A0A060QI97_9PROT</name>
<reference evidence="5 6" key="2">
    <citation type="journal article" date="2014" name="PLoS ONE">
        <title>Evolution of mitochondria reconstructed from the energy metabolism of living bacteria.</title>
        <authorList>
            <person name="Degli Esposti M."/>
            <person name="Chouaia B."/>
            <person name="Comandatore F."/>
            <person name="Crotti E."/>
            <person name="Sassera D."/>
            <person name="Lievens P.M."/>
            <person name="Daffonchio D."/>
            <person name="Bandi C."/>
        </authorList>
    </citation>
    <scope>NUCLEOTIDE SEQUENCE [LARGE SCALE GENOMIC DNA]</scope>
    <source>
        <strain evidence="5 6">SF2.1</strain>
    </source>
</reference>
<reference evidence="5 6" key="1">
    <citation type="journal article" date="2014" name="Genome Biol. Evol.">
        <title>Acetic acid bacteria genomes reveal functional traits for adaptation to life in insect guts.</title>
        <authorList>
            <person name="Chouaia B."/>
            <person name="Gaiarsa S."/>
            <person name="Crotti E."/>
            <person name="Comandatore F."/>
            <person name="Degli Esposti M."/>
            <person name="Ricci I."/>
            <person name="Alma A."/>
            <person name="Favia G."/>
            <person name="Bandi C."/>
            <person name="Daffonchio D."/>
        </authorList>
    </citation>
    <scope>NUCLEOTIDE SEQUENCE [LARGE SCALE GENOMIC DNA]</scope>
    <source>
        <strain evidence="5 6">SF2.1</strain>
    </source>
</reference>
<evidence type="ECO:0000256" key="1">
    <source>
        <dbReference type="ARBA" id="ARBA00006739"/>
    </source>
</evidence>
<comment type="similarity">
    <text evidence="1">Belongs to the glycosyltransferase 2 family.</text>
</comment>
<dbReference type="AlphaFoldDB" id="A0A060QI97"/>
<proteinExistence type="inferred from homology"/>
<organism evidence="5 6">
    <name type="scientific">Asaia bogorensis</name>
    <dbReference type="NCBI Taxonomy" id="91915"/>
    <lineage>
        <taxon>Bacteria</taxon>
        <taxon>Pseudomonadati</taxon>
        <taxon>Pseudomonadota</taxon>
        <taxon>Alphaproteobacteria</taxon>
        <taxon>Acetobacterales</taxon>
        <taxon>Acetobacteraceae</taxon>
        <taxon>Asaia</taxon>
    </lineage>
</organism>
<dbReference type="PANTHER" id="PTHR43685">
    <property type="entry name" value="GLYCOSYLTRANSFERASE"/>
    <property type="match status" value="1"/>
</dbReference>
<dbReference type="Proteomes" id="UP000027583">
    <property type="component" value="Unassembled WGS sequence"/>
</dbReference>
<dbReference type="InterPro" id="IPR029044">
    <property type="entry name" value="Nucleotide-diphossugar_trans"/>
</dbReference>
<dbReference type="Pfam" id="PF00535">
    <property type="entry name" value="Glycos_transf_2"/>
    <property type="match status" value="1"/>
</dbReference>
<dbReference type="InterPro" id="IPR050834">
    <property type="entry name" value="Glycosyltransf_2"/>
</dbReference>